<proteinExistence type="inferred from homology"/>
<keyword evidence="2 6" id="KW-0889">Transcription antitermination</keyword>
<dbReference type="PANTHER" id="PTHR11078:SF3">
    <property type="entry name" value="ANTITERMINATION NUSB DOMAIN-CONTAINING PROTEIN"/>
    <property type="match status" value="1"/>
</dbReference>
<evidence type="ECO:0000313" key="10">
    <source>
        <dbReference type="Proteomes" id="UP000219068"/>
    </source>
</evidence>
<evidence type="ECO:0000256" key="4">
    <source>
        <dbReference type="ARBA" id="ARBA00023015"/>
    </source>
</evidence>
<evidence type="ECO:0000256" key="2">
    <source>
        <dbReference type="ARBA" id="ARBA00022814"/>
    </source>
</evidence>
<dbReference type="HAMAP" id="MF_00073">
    <property type="entry name" value="NusB"/>
    <property type="match status" value="1"/>
</dbReference>
<accession>A0A154L0K9</accession>
<dbReference type="PANTHER" id="PTHR11078">
    <property type="entry name" value="N UTILIZATION SUBSTANCE PROTEIN B-RELATED"/>
    <property type="match status" value="1"/>
</dbReference>
<evidence type="ECO:0000313" key="11">
    <source>
        <dbReference type="Proteomes" id="UP000252266"/>
    </source>
</evidence>
<keyword evidence="5 6" id="KW-0804">Transcription</keyword>
<protein>
    <recommendedName>
        <fullName evidence="6">Transcription antitermination protein NusB</fullName>
    </recommendedName>
    <alternativeName>
        <fullName evidence="6">Antitermination factor NusB</fullName>
    </alternativeName>
</protein>
<dbReference type="Gene3D" id="1.10.940.10">
    <property type="entry name" value="NusB-like"/>
    <property type="match status" value="1"/>
</dbReference>
<evidence type="ECO:0000259" key="7">
    <source>
        <dbReference type="Pfam" id="PF01029"/>
    </source>
</evidence>
<dbReference type="Proteomes" id="UP000252266">
    <property type="component" value="Unassembled WGS sequence"/>
</dbReference>
<evidence type="ECO:0000313" key="8">
    <source>
        <dbReference type="EMBL" id="RCK49590.1"/>
    </source>
</evidence>
<reference evidence="9 10" key="2">
    <citation type="submission" date="2017-08" db="EMBL/GenBank/DDBJ databases">
        <authorList>
            <person name="de Groot N.N."/>
        </authorList>
    </citation>
    <scope>NUCLEOTIDE SEQUENCE [LARGE SCALE GENOMIC DNA]</scope>
    <source>
        <strain evidence="9 10">USBA 78</strain>
    </source>
</reference>
<dbReference type="AlphaFoldDB" id="A0A154L0K9"/>
<gene>
    <name evidence="6" type="primary">nusB</name>
    <name evidence="9" type="ORF">SAMN05428964_101293</name>
    <name evidence="8" type="ORF">TH44_13350</name>
</gene>
<dbReference type="SUPFAM" id="SSF48013">
    <property type="entry name" value="NusB-like"/>
    <property type="match status" value="1"/>
</dbReference>
<dbReference type="InterPro" id="IPR035926">
    <property type="entry name" value="NusB-like_sf"/>
</dbReference>
<comment type="function">
    <text evidence="6">Involved in transcription antitermination. Required for transcription of ribosomal RNA (rRNA) genes. Binds specifically to the boxA antiterminator sequence of the ribosomal RNA (rrn) operons.</text>
</comment>
<keyword evidence="4 6" id="KW-0805">Transcription regulation</keyword>
<reference evidence="8 11" key="1">
    <citation type="submission" date="2014-07" db="EMBL/GenBank/DDBJ databases">
        <title>Draft genome sequence of Thalassospira xiamenensis IB13.</title>
        <authorList>
            <person name="Lai Q."/>
            <person name="Shao Z."/>
        </authorList>
    </citation>
    <scope>NUCLEOTIDE SEQUENCE [LARGE SCALE GENOMIC DNA]</scope>
    <source>
        <strain evidence="8 11">IB13</strain>
    </source>
</reference>
<dbReference type="Pfam" id="PF01029">
    <property type="entry name" value="NusB"/>
    <property type="match status" value="1"/>
</dbReference>
<evidence type="ECO:0000256" key="1">
    <source>
        <dbReference type="ARBA" id="ARBA00005952"/>
    </source>
</evidence>
<dbReference type="EMBL" id="JPWJ01000007">
    <property type="protein sequence ID" value="RCK49590.1"/>
    <property type="molecule type" value="Genomic_DNA"/>
</dbReference>
<evidence type="ECO:0000256" key="3">
    <source>
        <dbReference type="ARBA" id="ARBA00022884"/>
    </source>
</evidence>
<dbReference type="GO" id="GO:0003723">
    <property type="term" value="F:RNA binding"/>
    <property type="evidence" value="ECO:0007669"/>
    <property type="project" value="UniProtKB-UniRule"/>
</dbReference>
<keyword evidence="3 6" id="KW-0694">RNA-binding</keyword>
<dbReference type="NCBIfam" id="TIGR01951">
    <property type="entry name" value="nusB"/>
    <property type="match status" value="1"/>
</dbReference>
<evidence type="ECO:0000256" key="5">
    <source>
        <dbReference type="ARBA" id="ARBA00023163"/>
    </source>
</evidence>
<dbReference type="GO" id="GO:0006353">
    <property type="term" value="P:DNA-templated transcription termination"/>
    <property type="evidence" value="ECO:0007669"/>
    <property type="project" value="UniProtKB-UniRule"/>
</dbReference>
<organism evidence="8 11">
    <name type="scientific">Thalassospira xiamenensis</name>
    <dbReference type="NCBI Taxonomy" id="220697"/>
    <lineage>
        <taxon>Bacteria</taxon>
        <taxon>Pseudomonadati</taxon>
        <taxon>Pseudomonadota</taxon>
        <taxon>Alphaproteobacteria</taxon>
        <taxon>Rhodospirillales</taxon>
        <taxon>Thalassospiraceae</taxon>
        <taxon>Thalassospira</taxon>
    </lineage>
</organism>
<dbReference type="InterPro" id="IPR011605">
    <property type="entry name" value="NusB_fam"/>
</dbReference>
<dbReference type="InterPro" id="IPR006027">
    <property type="entry name" value="NusB_RsmB_TIM44"/>
</dbReference>
<evidence type="ECO:0000256" key="6">
    <source>
        <dbReference type="HAMAP-Rule" id="MF_00073"/>
    </source>
</evidence>
<dbReference type="Proteomes" id="UP000219068">
    <property type="component" value="Unassembled WGS sequence"/>
</dbReference>
<name>A0A154L0K9_9PROT</name>
<feature type="domain" description="NusB/RsmB/TIM44" evidence="7">
    <location>
        <begin position="15"/>
        <end position="154"/>
    </location>
</feature>
<dbReference type="GO" id="GO:0031564">
    <property type="term" value="P:transcription antitermination"/>
    <property type="evidence" value="ECO:0007669"/>
    <property type="project" value="UniProtKB-KW"/>
</dbReference>
<comment type="similarity">
    <text evidence="1 6">Belongs to the NusB family.</text>
</comment>
<evidence type="ECO:0000313" key="9">
    <source>
        <dbReference type="EMBL" id="SOB90830.1"/>
    </source>
</evidence>
<dbReference type="RefSeq" id="WP_062948785.1">
    <property type="nucleotide sequence ID" value="NZ_JALLPZ010000001.1"/>
</dbReference>
<dbReference type="GO" id="GO:0005829">
    <property type="term" value="C:cytosol"/>
    <property type="evidence" value="ECO:0007669"/>
    <property type="project" value="TreeGrafter"/>
</dbReference>
<sequence>MTDKPKASAAQRRSAARFAAIQALYQAELSQLSAGDVVREYSDFRLDGEGVRDLDEPNDNLIDPDRGFFADLVQGVTARTVDIDGLIDSALEKGWTTKRLETVLRSILRAGTYELMMREDVPMRVVITEYVDAAHSFFDETEPKLVNAVLDRIGKTLRAGETGQQ</sequence>
<dbReference type="EMBL" id="OBMM01000001">
    <property type="protein sequence ID" value="SOB90830.1"/>
    <property type="molecule type" value="Genomic_DNA"/>
</dbReference>